<dbReference type="PROSITE" id="PS51892">
    <property type="entry name" value="SUBTILASE"/>
    <property type="match status" value="1"/>
</dbReference>
<dbReference type="Proteomes" id="UP000235826">
    <property type="component" value="Chromosome"/>
</dbReference>
<dbReference type="GO" id="GO:0004252">
    <property type="term" value="F:serine-type endopeptidase activity"/>
    <property type="evidence" value="ECO:0007669"/>
    <property type="project" value="UniProtKB-UniRule"/>
</dbReference>
<dbReference type="AlphaFoldDB" id="A0A2K9PJW7"/>
<dbReference type="GO" id="GO:0006508">
    <property type="term" value="P:proteolysis"/>
    <property type="evidence" value="ECO:0007669"/>
    <property type="project" value="UniProtKB-KW"/>
</dbReference>
<proteinExistence type="inferred from homology"/>
<dbReference type="InterPro" id="IPR023828">
    <property type="entry name" value="Peptidase_S8_Ser-AS"/>
</dbReference>
<dbReference type="RefSeq" id="WP_102754010.1">
    <property type="nucleotide sequence ID" value="NZ_CP025791.1"/>
</dbReference>
<evidence type="ECO:0000256" key="1">
    <source>
        <dbReference type="ARBA" id="ARBA00011073"/>
    </source>
</evidence>
<reference evidence="7 8" key="1">
    <citation type="submission" date="2018-01" db="EMBL/GenBank/DDBJ databases">
        <title>Complete genome sequence of Flavivirga eckloniae ECD14 isolated from seaweed Ecklonia cava.</title>
        <authorList>
            <person name="Lee J.H."/>
            <person name="Baik K.S."/>
            <person name="Seong C.N."/>
        </authorList>
    </citation>
    <scope>NUCLEOTIDE SEQUENCE [LARGE SCALE GENOMIC DNA]</scope>
    <source>
        <strain evidence="7 8">ECD14</strain>
    </source>
</reference>
<feature type="active site" description="Charge relay system" evidence="5">
    <location>
        <position position="124"/>
    </location>
</feature>
<dbReference type="OrthoDB" id="9798386at2"/>
<keyword evidence="8" id="KW-1185">Reference proteome</keyword>
<dbReference type="Gene3D" id="3.40.50.200">
    <property type="entry name" value="Peptidase S8/S53 domain"/>
    <property type="match status" value="1"/>
</dbReference>
<dbReference type="CDD" id="cd00306">
    <property type="entry name" value="Peptidases_S8_S53"/>
    <property type="match status" value="1"/>
</dbReference>
<evidence type="ECO:0000256" key="5">
    <source>
        <dbReference type="PROSITE-ProRule" id="PRU01240"/>
    </source>
</evidence>
<evidence type="ECO:0000256" key="2">
    <source>
        <dbReference type="ARBA" id="ARBA00022670"/>
    </source>
</evidence>
<dbReference type="KEGG" id="fek:C1H87_00890"/>
<dbReference type="InterPro" id="IPR050131">
    <property type="entry name" value="Peptidase_S8_subtilisin-like"/>
</dbReference>
<feature type="active site" description="Charge relay system" evidence="5">
    <location>
        <position position="167"/>
    </location>
</feature>
<evidence type="ECO:0000313" key="7">
    <source>
        <dbReference type="EMBL" id="AUP77350.1"/>
    </source>
</evidence>
<dbReference type="SUPFAM" id="SSF52743">
    <property type="entry name" value="Subtilisin-like"/>
    <property type="match status" value="1"/>
</dbReference>
<keyword evidence="2 5" id="KW-0645">Protease</keyword>
<name>A0A2K9PJW7_9FLAO</name>
<protein>
    <recommendedName>
        <fullName evidence="6">Peptidase S8/S53 domain-containing protein</fullName>
    </recommendedName>
</protein>
<sequence length="537" mass="60511">MNKINLIIDKPKLQAKSDSFSPSEEIIKEGTNAWDEAHKYRDKNKLDFYVEPEIDEELFDLDLQKKLILKSDKPNYLKTWPLPPDIDNKFVWHLENDYSELNLAREKVIQKINKEKCIRIAHIDTGYQPGHEALPKHLDTGISFVKDEIGKAAVDTTRGSFAEQDGHGTATMCILAGGEITFDGNGHYYKGYFGGIPFAEIIPIRISDTVALIRSQNFVKAVEYAIQKGCEVISMSMAGAPTREWAKVVNKAYEAGVTIVTAAGNSWNKGGQKLLPKKVLYPARWERVIAATGVTSNHFPYIFKAQLSNKSEGGETMQGNYGPKKAMKSAIAAYTPNTPWPTMNEAENNIYYRFDGGGTSTATPQVAAAAALWLSYYKEEIDEIIGDSSSDKWKKVEAVKYALFNSADKTTYRQWEKYYGNGILKANKALKIFPGFDILKRAKKSRATLNGILDLLGIMLRLKAKEITENEMAKEEMFSTELLQHLHINPNLHDYLDINDDGDENVFWTKEQKSRIVEVLLVSENTSEALKLRLKEL</sequence>
<gene>
    <name evidence="7" type="ORF">C1H87_00890</name>
</gene>
<accession>A0A2K9PJW7</accession>
<keyword evidence="3 5" id="KW-0378">Hydrolase</keyword>
<comment type="similarity">
    <text evidence="1 5">Belongs to the peptidase S8 family.</text>
</comment>
<feature type="domain" description="Peptidase S8/S53" evidence="6">
    <location>
        <begin position="118"/>
        <end position="422"/>
    </location>
</feature>
<dbReference type="PANTHER" id="PTHR43806">
    <property type="entry name" value="PEPTIDASE S8"/>
    <property type="match status" value="1"/>
</dbReference>
<dbReference type="PANTHER" id="PTHR43806:SF11">
    <property type="entry name" value="CEREVISIN-RELATED"/>
    <property type="match status" value="1"/>
</dbReference>
<evidence type="ECO:0000313" key="8">
    <source>
        <dbReference type="Proteomes" id="UP000235826"/>
    </source>
</evidence>
<dbReference type="PRINTS" id="PR00723">
    <property type="entry name" value="SUBTILISIN"/>
</dbReference>
<keyword evidence="4 5" id="KW-0720">Serine protease</keyword>
<dbReference type="PROSITE" id="PS00138">
    <property type="entry name" value="SUBTILASE_SER"/>
    <property type="match status" value="1"/>
</dbReference>
<feature type="active site" description="Charge relay system" evidence="5">
    <location>
        <position position="360"/>
    </location>
</feature>
<evidence type="ECO:0000256" key="3">
    <source>
        <dbReference type="ARBA" id="ARBA00022801"/>
    </source>
</evidence>
<evidence type="ECO:0000259" key="6">
    <source>
        <dbReference type="Pfam" id="PF00082"/>
    </source>
</evidence>
<dbReference type="EMBL" id="CP025791">
    <property type="protein sequence ID" value="AUP77350.1"/>
    <property type="molecule type" value="Genomic_DNA"/>
</dbReference>
<dbReference type="InterPro" id="IPR000209">
    <property type="entry name" value="Peptidase_S8/S53_dom"/>
</dbReference>
<dbReference type="InterPro" id="IPR036852">
    <property type="entry name" value="Peptidase_S8/S53_dom_sf"/>
</dbReference>
<dbReference type="InterPro" id="IPR015500">
    <property type="entry name" value="Peptidase_S8_subtilisin-rel"/>
</dbReference>
<evidence type="ECO:0000256" key="4">
    <source>
        <dbReference type="ARBA" id="ARBA00022825"/>
    </source>
</evidence>
<organism evidence="7 8">
    <name type="scientific">Flavivirga eckloniae</name>
    <dbReference type="NCBI Taxonomy" id="1803846"/>
    <lineage>
        <taxon>Bacteria</taxon>
        <taxon>Pseudomonadati</taxon>
        <taxon>Bacteroidota</taxon>
        <taxon>Flavobacteriia</taxon>
        <taxon>Flavobacteriales</taxon>
        <taxon>Flavobacteriaceae</taxon>
        <taxon>Flavivirga</taxon>
    </lineage>
</organism>
<dbReference type="Pfam" id="PF00082">
    <property type="entry name" value="Peptidase_S8"/>
    <property type="match status" value="1"/>
</dbReference>